<dbReference type="RefSeq" id="WP_148339801.1">
    <property type="nucleotide sequence ID" value="NZ_LR699119.1"/>
</dbReference>
<dbReference type="InterPro" id="IPR020904">
    <property type="entry name" value="Sc_DH/Rdtase_CS"/>
</dbReference>
<sequence length="242" mass="25452">MKKIAIVTGASRGIGAATARHLAEQGYAVCVNYHSAKDKADELVQSIRDKNGEAIAVKADMGSEADILQLFAAVDQEWGPLTALVNNAGTNGGICEVENITAECLHTVFATNVYGTFLACREAVKRMKAHGGAIVNVSSEAAKFGGNKLAHYAASKAAINTFTVGFAREVAPYGIRVNTVSPGVIDTEIHHASPPDRIANLLKTLPMGRMGSPEEVAEMIAWLLSEKASYVSGAVLPVTGSR</sequence>
<dbReference type="Proteomes" id="UP000324194">
    <property type="component" value="Chromosome 1"/>
</dbReference>
<dbReference type="OrthoDB" id="9806974at2"/>
<reference evidence="3 4" key="1">
    <citation type="submission" date="2019-08" db="EMBL/GenBank/DDBJ databases">
        <authorList>
            <person name="Guy L."/>
        </authorList>
    </citation>
    <scope>NUCLEOTIDE SEQUENCE [LARGE SCALE GENOMIC DNA]</scope>
    <source>
        <strain evidence="3 4">SGT-108</strain>
    </source>
</reference>
<dbReference type="Pfam" id="PF13561">
    <property type="entry name" value="adh_short_C2"/>
    <property type="match status" value="1"/>
</dbReference>
<evidence type="ECO:0000256" key="1">
    <source>
        <dbReference type="ARBA" id="ARBA00006484"/>
    </source>
</evidence>
<dbReference type="PRINTS" id="PR00081">
    <property type="entry name" value="GDHRDH"/>
</dbReference>
<protein>
    <submittedName>
        <fullName evidence="3">Glucose 1-dehydrogenase</fullName>
    </submittedName>
</protein>
<evidence type="ECO:0000313" key="4">
    <source>
        <dbReference type="Proteomes" id="UP000324194"/>
    </source>
</evidence>
<dbReference type="Gene3D" id="3.40.50.720">
    <property type="entry name" value="NAD(P)-binding Rossmann-like Domain"/>
    <property type="match status" value="1"/>
</dbReference>
<gene>
    <name evidence="3" type="ORF">AQUSIP_17940</name>
</gene>
<accession>A0A5E4PJF6</accession>
<comment type="similarity">
    <text evidence="1">Belongs to the short-chain dehydrogenases/reductases (SDR) family.</text>
</comment>
<dbReference type="PANTHER" id="PTHR43639">
    <property type="entry name" value="OXIDOREDUCTASE, SHORT-CHAIN DEHYDROGENASE/REDUCTASE FAMILY (AFU_ORTHOLOGUE AFUA_5G02870)"/>
    <property type="match status" value="1"/>
</dbReference>
<dbReference type="CDD" id="cd05233">
    <property type="entry name" value="SDR_c"/>
    <property type="match status" value="1"/>
</dbReference>
<dbReference type="InterPro" id="IPR002347">
    <property type="entry name" value="SDR_fam"/>
</dbReference>
<dbReference type="SUPFAM" id="SSF51735">
    <property type="entry name" value="NAD(P)-binding Rossmann-fold domains"/>
    <property type="match status" value="1"/>
</dbReference>
<name>A0A5E4PJF6_9COXI</name>
<dbReference type="PANTHER" id="PTHR43639:SF1">
    <property type="entry name" value="SHORT-CHAIN DEHYDROGENASE_REDUCTASE FAMILY PROTEIN"/>
    <property type="match status" value="1"/>
</dbReference>
<dbReference type="InterPro" id="IPR036291">
    <property type="entry name" value="NAD(P)-bd_dom_sf"/>
</dbReference>
<dbReference type="FunFam" id="3.40.50.720:FF:000084">
    <property type="entry name" value="Short-chain dehydrogenase reductase"/>
    <property type="match status" value="1"/>
</dbReference>
<keyword evidence="4" id="KW-1185">Reference proteome</keyword>
<proteinExistence type="inferred from homology"/>
<dbReference type="EMBL" id="LR699119">
    <property type="protein sequence ID" value="VVC76481.1"/>
    <property type="molecule type" value="Genomic_DNA"/>
</dbReference>
<evidence type="ECO:0000256" key="2">
    <source>
        <dbReference type="ARBA" id="ARBA00023002"/>
    </source>
</evidence>
<dbReference type="KEGG" id="asip:AQUSIP_17940"/>
<dbReference type="GO" id="GO:0016491">
    <property type="term" value="F:oxidoreductase activity"/>
    <property type="evidence" value="ECO:0007669"/>
    <property type="project" value="UniProtKB-KW"/>
</dbReference>
<dbReference type="PRINTS" id="PR00080">
    <property type="entry name" value="SDRFAMILY"/>
</dbReference>
<organism evidence="3 4">
    <name type="scientific">Aquicella siphonis</name>
    <dbReference type="NCBI Taxonomy" id="254247"/>
    <lineage>
        <taxon>Bacteria</taxon>
        <taxon>Pseudomonadati</taxon>
        <taxon>Pseudomonadota</taxon>
        <taxon>Gammaproteobacteria</taxon>
        <taxon>Legionellales</taxon>
        <taxon>Coxiellaceae</taxon>
        <taxon>Aquicella</taxon>
    </lineage>
</organism>
<evidence type="ECO:0000313" key="3">
    <source>
        <dbReference type="EMBL" id="VVC76481.1"/>
    </source>
</evidence>
<dbReference type="PROSITE" id="PS00061">
    <property type="entry name" value="ADH_SHORT"/>
    <property type="match status" value="1"/>
</dbReference>
<keyword evidence="2" id="KW-0560">Oxidoreductase</keyword>
<dbReference type="AlphaFoldDB" id="A0A5E4PJF6"/>